<sequence length="166" mass="19885">MNQEIYNYVLTTAKKIKNPSQYEDVVQDTMLAILEKGLQDNELTPELQNYIAGIIYNTNTSIFNQEIKYTELSPSDFEIEEEEAYSEEETQSENQLRQMYGTIKQYIFQNYYSKGKNVKRWKVWYLRLKGYGYDYIFQKLGISYYTAIQYNYLCNNELKDVLPYFT</sequence>
<organism evidence="1 2">
    <name type="scientific">Litoribacter ruber</name>
    <dbReference type="NCBI Taxonomy" id="702568"/>
    <lineage>
        <taxon>Bacteria</taxon>
        <taxon>Pseudomonadati</taxon>
        <taxon>Bacteroidota</taxon>
        <taxon>Cytophagia</taxon>
        <taxon>Cytophagales</taxon>
        <taxon>Cyclobacteriaceae</taxon>
        <taxon>Litoribacter</taxon>
    </lineage>
</organism>
<accession>A0AAP2G256</accession>
<gene>
    <name evidence="1" type="ORF">KI659_14610</name>
</gene>
<protein>
    <submittedName>
        <fullName evidence="1">Uncharacterized protein</fullName>
    </submittedName>
</protein>
<dbReference type="AlphaFoldDB" id="A0AAP2G256"/>
<comment type="caution">
    <text evidence="1">The sequence shown here is derived from an EMBL/GenBank/DDBJ whole genome shotgun (WGS) entry which is preliminary data.</text>
</comment>
<evidence type="ECO:0000313" key="1">
    <source>
        <dbReference type="EMBL" id="MBS9525247.1"/>
    </source>
</evidence>
<keyword evidence="2" id="KW-1185">Reference proteome</keyword>
<dbReference type="Proteomes" id="UP001319104">
    <property type="component" value="Unassembled WGS sequence"/>
</dbReference>
<dbReference type="RefSeq" id="WP_213946098.1">
    <property type="nucleotide sequence ID" value="NZ_JAHCMY010000009.1"/>
</dbReference>
<proteinExistence type="predicted"/>
<dbReference type="EMBL" id="JAHCMY010000009">
    <property type="protein sequence ID" value="MBS9525247.1"/>
    <property type="molecule type" value="Genomic_DNA"/>
</dbReference>
<reference evidence="1 2" key="1">
    <citation type="submission" date="2021-05" db="EMBL/GenBank/DDBJ databases">
        <authorList>
            <person name="Zhang Z.D."/>
            <person name="Osman G."/>
        </authorList>
    </citation>
    <scope>NUCLEOTIDE SEQUENCE [LARGE SCALE GENOMIC DNA]</scope>
    <source>
        <strain evidence="1 2">KCTC 32217</strain>
    </source>
</reference>
<name>A0AAP2G256_9BACT</name>
<evidence type="ECO:0000313" key="2">
    <source>
        <dbReference type="Proteomes" id="UP001319104"/>
    </source>
</evidence>